<name>A0A420HIN3_9PEZI</name>
<feature type="compositionally biased region" description="Basic and acidic residues" evidence="1">
    <location>
        <begin position="529"/>
        <end position="545"/>
    </location>
</feature>
<dbReference type="STRING" id="62708.A0A420HIN3"/>
<evidence type="ECO:0000313" key="3">
    <source>
        <dbReference type="Proteomes" id="UP000283383"/>
    </source>
</evidence>
<dbReference type="PANTHER" id="PTHR13060:SF0">
    <property type="entry name" value="PROTEIN ECDYSONELESS HOMOLOG"/>
    <property type="match status" value="1"/>
</dbReference>
<dbReference type="Pfam" id="PF07093">
    <property type="entry name" value="SGT1"/>
    <property type="match status" value="1"/>
</dbReference>
<feature type="compositionally biased region" description="Low complexity" evidence="1">
    <location>
        <begin position="404"/>
        <end position="417"/>
    </location>
</feature>
<gene>
    <name evidence="2" type="ORF">GcM3_189005</name>
</gene>
<dbReference type="EMBL" id="MCBQ01018972">
    <property type="protein sequence ID" value="RKF57277.1"/>
    <property type="molecule type" value="Genomic_DNA"/>
</dbReference>
<dbReference type="PANTHER" id="PTHR13060">
    <property type="entry name" value="SGT1 PROTEIN HSGT1 SUPPRESSOR OF GCR2"/>
    <property type="match status" value="1"/>
</dbReference>
<dbReference type="Proteomes" id="UP000283383">
    <property type="component" value="Unassembled WGS sequence"/>
</dbReference>
<dbReference type="AlphaFoldDB" id="A0A420HIN3"/>
<feature type="region of interest" description="Disordered" evidence="1">
    <location>
        <begin position="397"/>
        <end position="418"/>
    </location>
</feature>
<keyword evidence="3" id="KW-1185">Reference proteome</keyword>
<proteinExistence type="predicted"/>
<feature type="compositionally biased region" description="Acidic residues" evidence="1">
    <location>
        <begin position="567"/>
        <end position="579"/>
    </location>
</feature>
<feature type="compositionally biased region" description="Basic and acidic residues" evidence="1">
    <location>
        <begin position="557"/>
        <end position="566"/>
    </location>
</feature>
<protein>
    <submittedName>
        <fullName evidence="2">Protein ecdysoneless-like protein</fullName>
    </submittedName>
</protein>
<evidence type="ECO:0000313" key="2">
    <source>
        <dbReference type="EMBL" id="RKF57277.1"/>
    </source>
</evidence>
<accession>A0A420HIN3</accession>
<dbReference type="InterPro" id="IPR010770">
    <property type="entry name" value="Ecd"/>
</dbReference>
<organism evidence="2 3">
    <name type="scientific">Golovinomyces cichoracearum</name>
    <dbReference type="NCBI Taxonomy" id="62708"/>
    <lineage>
        <taxon>Eukaryota</taxon>
        <taxon>Fungi</taxon>
        <taxon>Dikarya</taxon>
        <taxon>Ascomycota</taxon>
        <taxon>Pezizomycotina</taxon>
        <taxon>Leotiomycetes</taxon>
        <taxon>Erysiphales</taxon>
        <taxon>Erysiphaceae</taxon>
        <taxon>Golovinomyces</taxon>
    </lineage>
</organism>
<reference evidence="2 3" key="1">
    <citation type="journal article" date="2018" name="BMC Genomics">
        <title>Comparative genome analyses reveal sequence features reflecting distinct modes of host-adaptation between dicot and monocot powdery mildew.</title>
        <authorList>
            <person name="Wu Y."/>
            <person name="Ma X."/>
            <person name="Pan Z."/>
            <person name="Kale S.D."/>
            <person name="Song Y."/>
            <person name="King H."/>
            <person name="Zhang Q."/>
            <person name="Presley C."/>
            <person name="Deng X."/>
            <person name="Wei C.I."/>
            <person name="Xiao S."/>
        </authorList>
    </citation>
    <scope>NUCLEOTIDE SEQUENCE [LARGE SCALE GENOMIC DNA]</scope>
    <source>
        <strain evidence="2">UMSG3</strain>
    </source>
</reference>
<feature type="compositionally biased region" description="Basic and acidic residues" evidence="1">
    <location>
        <begin position="471"/>
        <end position="485"/>
    </location>
</feature>
<evidence type="ECO:0000256" key="1">
    <source>
        <dbReference type="SAM" id="MobiDB-lite"/>
    </source>
</evidence>
<comment type="caution">
    <text evidence="2">The sequence shown here is derived from an EMBL/GenBank/DDBJ whole genome shotgun (WGS) entry which is preliminary data.</text>
</comment>
<dbReference type="GO" id="GO:0005634">
    <property type="term" value="C:nucleus"/>
    <property type="evidence" value="ECO:0007669"/>
    <property type="project" value="TreeGrafter"/>
</dbReference>
<feature type="compositionally biased region" description="Acidic residues" evidence="1">
    <location>
        <begin position="456"/>
        <end position="470"/>
    </location>
</feature>
<feature type="region of interest" description="Disordered" evidence="1">
    <location>
        <begin position="456"/>
        <end position="579"/>
    </location>
</feature>
<sequence length="623" mass="71199">MWLSDKKIQGPSEDIIGLSRHLPEDSVEYSLFVVNPKLKSHDEIRNKLDSIRRESIEMTENLLKDYIWQRDCFNLEIQTDHGRLYLHGITNYSDSVEDEWLIVYILRELSKIFQDVWIKVVDTFGELLLIEAANALPRWLNPEIADNRVWIHNNKLYIIPLCAALSQSNDGSTIPNSRPLELDESLEIISSKPEILINPPLIEKEAFFRLQSYPSQIAASLHHAFVRIPRKLAFILRELPSAISPAIEAFYLRDPIALKSLHVDRSKLVFSPDDLVKISIRFTRMLFAQIKSQEFSLPLSWEENFAEAKNSGKEFLEQLKLGMKLTSGFEMLIKDSQHKKEIIVEKIKTLIERSDVDGNSALPSDVEITCWNEKFKEDSESWMDVDYRDFERELAGKSSGKNLDSSLQGDSSSGFGDAKTQADLRKIVERFESFLNDDQTGPDELDLDDMDIDNDEEYSSEEYSESEGEDKEISFDKDEYSRLMRELMGMPSEKNNEVHEFDDPQNSNGSPPKKDGTNIIEEEDELNNEFEKNDTQHKDNCDLLRDCISSNKPKGKGNLEEKARSEEDSDSENESDGEIDIDFDLAKNLIESFRSQGGLAGPAGNLFGLMGIQMPPAKDNKNS</sequence>